<sequence>MIRKCETCQREKLTRIRHRVPGFIPDTHKGPSDKTDYKRSRKVINICFNQIYYICTKQQAQTIIKKLMDHYIFEFSTTKSILIDQGSNLLSTVMMEFEEAFKIKHNKSIRFHLLGNLIRTLLKTELVLDTTLQLPSTIAATTLKSKEEVFRLWKRRHELYFARVTVIIENNKIANERNHDTSIIQKEKEKVIDRLYELNGLCEQSNYREPPKINVLKVKINKLENKYVHYKNLHLGVKRGLLNFMGNFSKTLFGTLDDRDLEIINQDIGKFFDANNKVIHM</sequence>
<dbReference type="Proteomes" id="UP000752696">
    <property type="component" value="Unassembled WGS sequence"/>
</dbReference>
<reference evidence="1" key="1">
    <citation type="submission" date="2020-07" db="EMBL/GenBank/DDBJ databases">
        <authorList>
            <person name="Nazaruddin N."/>
        </authorList>
    </citation>
    <scope>NUCLEOTIDE SEQUENCE</scope>
</reference>
<feature type="non-terminal residue" evidence="1">
    <location>
        <position position="281"/>
    </location>
</feature>
<organism evidence="1 2">
    <name type="scientific">Heterotrigona itama</name>
    <dbReference type="NCBI Taxonomy" id="395501"/>
    <lineage>
        <taxon>Eukaryota</taxon>
        <taxon>Metazoa</taxon>
        <taxon>Ecdysozoa</taxon>
        <taxon>Arthropoda</taxon>
        <taxon>Hexapoda</taxon>
        <taxon>Insecta</taxon>
        <taxon>Pterygota</taxon>
        <taxon>Neoptera</taxon>
        <taxon>Endopterygota</taxon>
        <taxon>Hymenoptera</taxon>
        <taxon>Apocrita</taxon>
        <taxon>Aculeata</taxon>
        <taxon>Apoidea</taxon>
        <taxon>Anthophila</taxon>
        <taxon>Apidae</taxon>
        <taxon>Heterotrigona</taxon>
    </lineage>
</organism>
<proteinExistence type="predicted"/>
<evidence type="ECO:0000313" key="1">
    <source>
        <dbReference type="EMBL" id="CAD1481103.1"/>
    </source>
</evidence>
<name>A0A6V7HK84_9HYME</name>
<accession>A0A6V7HK84</accession>
<dbReference type="OrthoDB" id="7697589at2759"/>
<gene>
    <name evidence="1" type="ORF">MHI_LOCUS985420</name>
</gene>
<dbReference type="AlphaFoldDB" id="A0A6V7HK84"/>
<comment type="caution">
    <text evidence="1">The sequence shown here is derived from an EMBL/GenBank/DDBJ whole genome shotgun (WGS) entry which is preliminary data.</text>
</comment>
<keyword evidence="2" id="KW-1185">Reference proteome</keyword>
<evidence type="ECO:0000313" key="2">
    <source>
        <dbReference type="Proteomes" id="UP000752696"/>
    </source>
</evidence>
<dbReference type="EMBL" id="CAJDYZ010013447">
    <property type="protein sequence ID" value="CAD1481103.1"/>
    <property type="molecule type" value="Genomic_DNA"/>
</dbReference>
<protein>
    <submittedName>
        <fullName evidence="1">Uncharacterized protein</fullName>
    </submittedName>
</protein>